<evidence type="ECO:0000313" key="12">
    <source>
        <dbReference type="EMBL" id="PRY41837.1"/>
    </source>
</evidence>
<sequence length="106" mass="11799">MYTLLLQLSGGNSSMLANVLLWGGIIVVFYFFMIRPQQKKQKDQKNFVDNLKKGDNVVTIGGLHGRIAAVDSTTVQIDVDRGLKLTFEKSAISREATAKPVEEEKK</sequence>
<keyword evidence="6 11" id="KW-0812">Transmembrane</keyword>
<gene>
    <name evidence="12" type="ORF">CLV58_10536</name>
</gene>
<dbReference type="GO" id="GO:0005886">
    <property type="term" value="C:plasma membrane"/>
    <property type="evidence" value="ECO:0007669"/>
    <property type="project" value="UniProtKB-SubCell"/>
</dbReference>
<organism evidence="12 13">
    <name type="scientific">Spirosoma oryzae</name>
    <dbReference type="NCBI Taxonomy" id="1469603"/>
    <lineage>
        <taxon>Bacteria</taxon>
        <taxon>Pseudomonadati</taxon>
        <taxon>Bacteroidota</taxon>
        <taxon>Cytophagia</taxon>
        <taxon>Cytophagales</taxon>
        <taxon>Cytophagaceae</taxon>
        <taxon>Spirosoma</taxon>
    </lineage>
</organism>
<dbReference type="PANTHER" id="PTHR33909:SF1">
    <property type="entry name" value="SEC TRANSLOCON ACCESSORY COMPLEX SUBUNIT YAJC"/>
    <property type="match status" value="1"/>
</dbReference>
<keyword evidence="10 11" id="KW-0472">Membrane</keyword>
<comment type="similarity">
    <text evidence="2">Belongs to the YajC family.</text>
</comment>
<name>A0A2T0T855_9BACT</name>
<keyword evidence="4" id="KW-0813">Transport</keyword>
<feature type="transmembrane region" description="Helical" evidence="11">
    <location>
        <begin position="15"/>
        <end position="34"/>
    </location>
</feature>
<keyword evidence="9" id="KW-0811">Translocation</keyword>
<evidence type="ECO:0000256" key="9">
    <source>
        <dbReference type="ARBA" id="ARBA00023010"/>
    </source>
</evidence>
<dbReference type="SMART" id="SM01323">
    <property type="entry name" value="YajC"/>
    <property type="match status" value="1"/>
</dbReference>
<proteinExistence type="inferred from homology"/>
<evidence type="ECO:0000256" key="7">
    <source>
        <dbReference type="ARBA" id="ARBA00022927"/>
    </source>
</evidence>
<dbReference type="NCBIfam" id="TIGR00739">
    <property type="entry name" value="yajC"/>
    <property type="match status" value="1"/>
</dbReference>
<evidence type="ECO:0000256" key="11">
    <source>
        <dbReference type="SAM" id="Phobius"/>
    </source>
</evidence>
<dbReference type="AlphaFoldDB" id="A0A2T0T855"/>
<dbReference type="InterPro" id="IPR003849">
    <property type="entry name" value="Preprotein_translocase_YajC"/>
</dbReference>
<accession>A0A2T0T855</accession>
<evidence type="ECO:0000256" key="6">
    <source>
        <dbReference type="ARBA" id="ARBA00022692"/>
    </source>
</evidence>
<evidence type="ECO:0000256" key="3">
    <source>
        <dbReference type="ARBA" id="ARBA00014962"/>
    </source>
</evidence>
<evidence type="ECO:0000256" key="2">
    <source>
        <dbReference type="ARBA" id="ARBA00006742"/>
    </source>
</evidence>
<comment type="subcellular location">
    <subcellularLocation>
        <location evidence="1">Cell membrane</location>
        <topology evidence="1">Single-pass membrane protein</topology>
    </subcellularLocation>
</comment>
<evidence type="ECO:0000256" key="1">
    <source>
        <dbReference type="ARBA" id="ARBA00004162"/>
    </source>
</evidence>
<keyword evidence="5" id="KW-1003">Cell membrane</keyword>
<keyword evidence="8 11" id="KW-1133">Transmembrane helix</keyword>
<dbReference type="GO" id="GO:0015031">
    <property type="term" value="P:protein transport"/>
    <property type="evidence" value="ECO:0007669"/>
    <property type="project" value="UniProtKB-KW"/>
</dbReference>
<evidence type="ECO:0000256" key="8">
    <source>
        <dbReference type="ARBA" id="ARBA00022989"/>
    </source>
</evidence>
<dbReference type="PANTHER" id="PTHR33909">
    <property type="entry name" value="SEC TRANSLOCON ACCESSORY COMPLEX SUBUNIT YAJC"/>
    <property type="match status" value="1"/>
</dbReference>
<dbReference type="RefSeq" id="WP_106137049.1">
    <property type="nucleotide sequence ID" value="NZ_PVTE01000005.1"/>
</dbReference>
<dbReference type="Pfam" id="PF02699">
    <property type="entry name" value="YajC"/>
    <property type="match status" value="1"/>
</dbReference>
<dbReference type="Proteomes" id="UP000238375">
    <property type="component" value="Unassembled WGS sequence"/>
</dbReference>
<evidence type="ECO:0000256" key="4">
    <source>
        <dbReference type="ARBA" id="ARBA00022448"/>
    </source>
</evidence>
<dbReference type="EMBL" id="PVTE01000005">
    <property type="protein sequence ID" value="PRY41837.1"/>
    <property type="molecule type" value="Genomic_DNA"/>
</dbReference>
<reference evidence="12 13" key="1">
    <citation type="submission" date="2018-03" db="EMBL/GenBank/DDBJ databases">
        <title>Genomic Encyclopedia of Archaeal and Bacterial Type Strains, Phase II (KMG-II): from individual species to whole genera.</title>
        <authorList>
            <person name="Goeker M."/>
        </authorList>
    </citation>
    <scope>NUCLEOTIDE SEQUENCE [LARGE SCALE GENOMIC DNA]</scope>
    <source>
        <strain evidence="12 13">DSM 28354</strain>
    </source>
</reference>
<keyword evidence="7" id="KW-0653">Protein transport</keyword>
<keyword evidence="13" id="KW-1185">Reference proteome</keyword>
<comment type="caution">
    <text evidence="12">The sequence shown here is derived from an EMBL/GenBank/DDBJ whole genome shotgun (WGS) entry which is preliminary data.</text>
</comment>
<dbReference type="PRINTS" id="PR01853">
    <property type="entry name" value="YAJCTRNLCASE"/>
</dbReference>
<dbReference type="OrthoDB" id="9800132at2"/>
<evidence type="ECO:0000256" key="5">
    <source>
        <dbReference type="ARBA" id="ARBA00022475"/>
    </source>
</evidence>
<protein>
    <recommendedName>
        <fullName evidence="3">Sec translocon accessory complex subunit YajC</fullName>
    </recommendedName>
</protein>
<evidence type="ECO:0000256" key="10">
    <source>
        <dbReference type="ARBA" id="ARBA00023136"/>
    </source>
</evidence>
<evidence type="ECO:0000313" key="13">
    <source>
        <dbReference type="Proteomes" id="UP000238375"/>
    </source>
</evidence>